<sequence>MKQTTLAMAWGGQKPVAMPSGFSAISGARQVASAPSTSTTAAVSAGAESTFPTDISQLDFRANAKLPLALRASKNDSNTLEGFDASGEGAVWVYPVNFPVREYQYNIVASALAKNTLVCLPTGLGKTFIAAVVMMNFYRWYPAGRVVFMAPTKPLVAQQIDACYGIAGVPAADTIEMTGCMPPAARRAAWQDKRLFFCTPQVFANDLTNQLCDPAQVRCVVIDEAHKATGNHAYCVAIRTLASRHNQFRVLALSATPGSDVRSVQEVINNLLISHIELRTEQCRDIQRYSHERNVEKIVVPLGPEVEAAVRRLEAIIDVYVSRLKQNKAVYASVRVATLSKYALIMQRQEFFQRYGGSIPPDRQSFIHRNFAMAISLYHGYEIVQQHGLRPLYNFLKGVLEGERGSNSTRLELQRQPAFAELWDSLLDKFKPDPNSTLSSTQAAFVGGHPKLSRLLEIVLEHFQSTEDPAERQRTRVIIFSQYRDSVTEIARMLKQHRPLVRCMTFFGQASTGKNSKGLTQKDQLRVMQEFRQGAYNTLVSTCVGEEGLDIGQVDLIICYDAQKSPVRLIQRMGRTGRARQGRIVMLLAAGKEEASYGASLSKRASVNKVILDGFRKLQFYSDTPRMIPTGLQPTVSLRRLDIQQRPAAGGAARKRRAVGSSVADGGGGCSSAKLRPDQVLDYETRLASSAPTFARLLPPRLRCLPSTLAETEDDLRQHRQPQQQMPLDHCRRPSRFASNGPAGGASVTRHHLVALGRLLGCHRAGATNLMFHAVGLRDLEDANLTAVATQTARLLLADDDLDEDFADDDDVPIPIDDDLDCPRMFDDSAEEQLLMPPPAAPPRLPAEMPLLSTQTLFRGAAAAADAEAPAENANDLQTDGAPISPVFRSSAAVRRHRLSSQAAASAASIAAAEPTMSLAEATSSRRPLYSLRPFQPATAAELESLQSAIQCLLSADEPDDVGEIVDQLAEEWRSERSRLLPTLLLKSKPAAADCDSNWQLLDGAENWSVDDLFASAEDQKPPPEDLVVLASQRPTKFGSVFQSLPRCSQKRVSFAIADLGSLEEQRPVQKNKDPEEQRPAQQNKDLEEQRPAQQNKDLEEQRPAQQNKDLEEQRPAQQNKDLEEQRPAQQNKDLEEQRPVQPVSSTENATPRTIGRIGSLGFTVSANKDYSRDLDNDLEKQVAFVLVPSATDNDNKDQLDAESAVPKTAAASTPKASRKCERGVLFKPDKDLNIAIPSQSIGTIGWVNKNHNCDIKAANTTAVCASPVPPVQNTPICKDSNKDSKLFDSAARRRCRIFSKIFQLMPVATPEAPTPLARRPLTAWSVAEPAAAPAAAARNADNQLDFSAALRLLEATDDSEQSSNLPAAVPSSVTADMFRIETDLFQPVEPSAEASPVFDKLGASSQKLMKQLPPATSPKCNGTNDDKANKIDDDEDLLMLDTSWLAELTQPSNSPVLPKQSLEKKKRNANDKPAAAAGEINKDCDDDFLRPLPPPPPNPATPTRHARLSRASPSRPMKRKSTSPTRPGSPALNGSASSASASSFLASQKKILAKKKQKPKSLSKSQARSLSLAAALPASGEREERPQRDPRRKRPRRHRGGGCDFLDDEAALTDSDADFVSSDEASDAADSDAGSSFVDDATQQEAETSAVAAAGGMRAIYLRSLATAQQSPARRFKIPSLADRPFNPAEVFSQLPRAGVPESPESEYQFDSFLVPNEQAVSPAAATAKSPLSAAIALGKRRAKAAVNNTTKSSKQQQAKQQRRRLVVIQEDTQFCADDADNSSDDFQ</sequence>
<dbReference type="InterPro" id="IPR001650">
    <property type="entry name" value="Helicase_C-like"/>
</dbReference>
<evidence type="ECO:0000259" key="9">
    <source>
        <dbReference type="PROSITE" id="PS51192"/>
    </source>
</evidence>
<comment type="caution">
    <text evidence="11">The sequence shown here is derived from an EMBL/GenBank/DDBJ whole genome shotgun (WGS) entry which is preliminary data.</text>
</comment>
<feature type="compositionally biased region" description="Basic residues" evidence="8">
    <location>
        <begin position="1552"/>
        <end position="1562"/>
    </location>
</feature>
<dbReference type="PANTHER" id="PTHR14025">
    <property type="entry name" value="FANCONI ANEMIA GROUP M FANCM FAMILY MEMBER"/>
    <property type="match status" value="1"/>
</dbReference>
<accession>A0A267EIS7</accession>
<dbReference type="CDD" id="cd18033">
    <property type="entry name" value="DEXDc_FANCM"/>
    <property type="match status" value="1"/>
</dbReference>
<dbReference type="EMBL" id="NIVC01002108">
    <property type="protein sequence ID" value="PAA60817.1"/>
    <property type="molecule type" value="Genomic_DNA"/>
</dbReference>
<dbReference type="Gene3D" id="1.20.1320.20">
    <property type="entry name" value="hef helicase domain"/>
    <property type="match status" value="1"/>
</dbReference>
<comment type="similarity">
    <text evidence="2">Belongs to the DEAD box helicase family. DEAH subfamily. FANCM sub-subfamily.</text>
</comment>
<feature type="compositionally biased region" description="Basic and acidic residues" evidence="8">
    <location>
        <begin position="1581"/>
        <end position="1590"/>
    </location>
</feature>
<evidence type="ECO:0000256" key="4">
    <source>
        <dbReference type="ARBA" id="ARBA00022801"/>
    </source>
</evidence>
<feature type="region of interest" description="Disordered" evidence="8">
    <location>
        <begin position="1192"/>
        <end position="1219"/>
    </location>
</feature>
<keyword evidence="4" id="KW-0378">Hydrolase</keyword>
<dbReference type="GO" id="GO:0036297">
    <property type="term" value="P:interstrand cross-link repair"/>
    <property type="evidence" value="ECO:0007669"/>
    <property type="project" value="TreeGrafter"/>
</dbReference>
<dbReference type="GO" id="GO:0005634">
    <property type="term" value="C:nucleus"/>
    <property type="evidence" value="ECO:0007669"/>
    <property type="project" value="UniProtKB-SubCell"/>
</dbReference>
<dbReference type="Pfam" id="PF00271">
    <property type="entry name" value="Helicase_C"/>
    <property type="match status" value="1"/>
</dbReference>
<comment type="subcellular location">
    <subcellularLocation>
        <location evidence="1">Nucleus</location>
    </subcellularLocation>
</comment>
<feature type="compositionally biased region" description="Polar residues" evidence="8">
    <location>
        <begin position="1143"/>
        <end position="1152"/>
    </location>
</feature>
<dbReference type="FunFam" id="3.40.50.300:FF:000861">
    <property type="entry name" value="Fanconi anemia, complementation group M"/>
    <property type="match status" value="1"/>
</dbReference>
<evidence type="ECO:0000256" key="5">
    <source>
        <dbReference type="ARBA" id="ARBA00022806"/>
    </source>
</evidence>
<feature type="region of interest" description="Disordered" evidence="8">
    <location>
        <begin position="1064"/>
        <end position="1155"/>
    </location>
</feature>
<feature type="compositionally biased region" description="Low complexity" evidence="8">
    <location>
        <begin position="1529"/>
        <end position="1551"/>
    </location>
</feature>
<evidence type="ECO:0000256" key="2">
    <source>
        <dbReference type="ARBA" id="ARBA00009889"/>
    </source>
</evidence>
<dbReference type="Gene3D" id="3.40.50.300">
    <property type="entry name" value="P-loop containing nucleotide triphosphate hydrolases"/>
    <property type="match status" value="2"/>
</dbReference>
<evidence type="ECO:0000256" key="7">
    <source>
        <dbReference type="ARBA" id="ARBA00023242"/>
    </source>
</evidence>
<feature type="compositionally biased region" description="Low complexity" evidence="8">
    <location>
        <begin position="1563"/>
        <end position="1580"/>
    </location>
</feature>
<keyword evidence="12" id="KW-1185">Reference proteome</keyword>
<evidence type="ECO:0000256" key="6">
    <source>
        <dbReference type="ARBA" id="ARBA00022840"/>
    </source>
</evidence>
<dbReference type="GO" id="GO:0009378">
    <property type="term" value="F:four-way junction helicase activity"/>
    <property type="evidence" value="ECO:0007669"/>
    <property type="project" value="TreeGrafter"/>
</dbReference>
<feature type="compositionally biased region" description="Basic and acidic residues" evidence="8">
    <location>
        <begin position="1481"/>
        <end position="1490"/>
    </location>
</feature>
<dbReference type="PROSITE" id="PS51192">
    <property type="entry name" value="HELICASE_ATP_BIND_1"/>
    <property type="match status" value="1"/>
</dbReference>
<feature type="compositionally biased region" description="Pro residues" evidence="8">
    <location>
        <begin position="1492"/>
        <end position="1501"/>
    </location>
</feature>
<feature type="region of interest" description="Disordered" evidence="8">
    <location>
        <begin position="647"/>
        <end position="669"/>
    </location>
</feature>
<evidence type="ECO:0008006" key="13">
    <source>
        <dbReference type="Google" id="ProtNLM"/>
    </source>
</evidence>
<feature type="compositionally biased region" description="Acidic residues" evidence="8">
    <location>
        <begin position="1606"/>
        <end position="1618"/>
    </location>
</feature>
<keyword evidence="5" id="KW-0347">Helicase</keyword>
<feature type="domain" description="Helicase C-terminal" evidence="10">
    <location>
        <begin position="451"/>
        <end position="619"/>
    </location>
</feature>
<dbReference type="GO" id="GO:0005524">
    <property type="term" value="F:ATP binding"/>
    <property type="evidence" value="ECO:0007669"/>
    <property type="project" value="UniProtKB-KW"/>
</dbReference>
<keyword evidence="6" id="KW-0067">ATP-binding</keyword>
<keyword evidence="7" id="KW-0539">Nucleus</keyword>
<dbReference type="OrthoDB" id="6513042at2759"/>
<dbReference type="GO" id="GO:0016787">
    <property type="term" value="F:hydrolase activity"/>
    <property type="evidence" value="ECO:0007669"/>
    <property type="project" value="UniProtKB-KW"/>
</dbReference>
<dbReference type="InterPro" id="IPR014001">
    <property type="entry name" value="Helicase_ATP-bd"/>
</dbReference>
<dbReference type="InterPro" id="IPR039686">
    <property type="entry name" value="FANCM/Mph1-like_ID"/>
</dbReference>
<evidence type="ECO:0000313" key="11">
    <source>
        <dbReference type="EMBL" id="PAA60817.1"/>
    </source>
</evidence>
<reference evidence="11 12" key="1">
    <citation type="submission" date="2017-06" db="EMBL/GenBank/DDBJ databases">
        <title>A platform for efficient transgenesis in Macrostomum lignano, a flatworm model organism for stem cell research.</title>
        <authorList>
            <person name="Berezikov E."/>
        </authorList>
    </citation>
    <scope>NUCLEOTIDE SEQUENCE [LARGE SCALE GENOMIC DNA]</scope>
    <source>
        <strain evidence="11">DV1</strain>
        <tissue evidence="11">Whole organism</tissue>
    </source>
</reference>
<dbReference type="SMART" id="SM00487">
    <property type="entry name" value="DEXDc"/>
    <property type="match status" value="1"/>
</dbReference>
<evidence type="ECO:0000259" key="10">
    <source>
        <dbReference type="PROSITE" id="PS51194"/>
    </source>
</evidence>
<feature type="compositionally biased region" description="Basic and acidic residues" evidence="8">
    <location>
        <begin position="1064"/>
        <end position="1139"/>
    </location>
</feature>
<gene>
    <name evidence="11" type="ORF">BOX15_Mlig031784g3</name>
</gene>
<dbReference type="PANTHER" id="PTHR14025:SF20">
    <property type="entry name" value="FANCONI ANEMIA GROUP M PROTEIN"/>
    <property type="match status" value="1"/>
</dbReference>
<feature type="region of interest" description="Disordered" evidence="8">
    <location>
        <begin position="1412"/>
        <end position="1433"/>
    </location>
</feature>
<protein>
    <recommendedName>
        <fullName evidence="13">Fanconi anemia group M protein</fullName>
    </recommendedName>
</protein>
<dbReference type="SMART" id="SM00490">
    <property type="entry name" value="HELICc"/>
    <property type="match status" value="1"/>
</dbReference>
<dbReference type="Proteomes" id="UP000215902">
    <property type="component" value="Unassembled WGS sequence"/>
</dbReference>
<evidence type="ECO:0000256" key="1">
    <source>
        <dbReference type="ARBA" id="ARBA00004123"/>
    </source>
</evidence>
<evidence type="ECO:0000256" key="8">
    <source>
        <dbReference type="SAM" id="MobiDB-lite"/>
    </source>
</evidence>
<dbReference type="InterPro" id="IPR011545">
    <property type="entry name" value="DEAD/DEAH_box_helicase_dom"/>
</dbReference>
<dbReference type="InterPro" id="IPR044749">
    <property type="entry name" value="FANCM_DEXDc"/>
</dbReference>
<dbReference type="Pfam" id="PF00270">
    <property type="entry name" value="DEAD"/>
    <property type="match status" value="1"/>
</dbReference>
<dbReference type="STRING" id="282301.A0A267EIS7"/>
<dbReference type="GO" id="GO:0043138">
    <property type="term" value="F:3'-5' DNA helicase activity"/>
    <property type="evidence" value="ECO:0007669"/>
    <property type="project" value="InterPro"/>
</dbReference>
<dbReference type="InterPro" id="IPR027417">
    <property type="entry name" value="P-loop_NTPase"/>
</dbReference>
<evidence type="ECO:0000313" key="12">
    <source>
        <dbReference type="Proteomes" id="UP000215902"/>
    </source>
</evidence>
<feature type="region of interest" description="Disordered" evidence="8">
    <location>
        <begin position="1450"/>
        <end position="1651"/>
    </location>
</feature>
<dbReference type="GO" id="GO:0045003">
    <property type="term" value="P:double-strand break repair via synthesis-dependent strand annealing"/>
    <property type="evidence" value="ECO:0007669"/>
    <property type="project" value="TreeGrafter"/>
</dbReference>
<name>A0A267EIS7_9PLAT</name>
<dbReference type="CDD" id="cd18801">
    <property type="entry name" value="SF2_C_FANCM_Hef"/>
    <property type="match status" value="1"/>
</dbReference>
<feature type="compositionally biased region" description="Low complexity" evidence="8">
    <location>
        <begin position="1632"/>
        <end position="1642"/>
    </location>
</feature>
<proteinExistence type="inferred from homology"/>
<dbReference type="SUPFAM" id="SSF52540">
    <property type="entry name" value="P-loop containing nucleoside triphosphate hydrolases"/>
    <property type="match status" value="1"/>
</dbReference>
<keyword evidence="3" id="KW-0547">Nucleotide-binding</keyword>
<feature type="compositionally biased region" description="Basic residues" evidence="8">
    <location>
        <begin position="1591"/>
        <end position="1601"/>
    </location>
</feature>
<dbReference type="CDD" id="cd12091">
    <property type="entry name" value="FANCM_ID"/>
    <property type="match status" value="1"/>
</dbReference>
<evidence type="ECO:0000256" key="3">
    <source>
        <dbReference type="ARBA" id="ARBA00022741"/>
    </source>
</evidence>
<feature type="region of interest" description="Disordered" evidence="8">
    <location>
        <begin position="1747"/>
        <end position="1766"/>
    </location>
</feature>
<dbReference type="PROSITE" id="PS51194">
    <property type="entry name" value="HELICASE_CTER"/>
    <property type="match status" value="1"/>
</dbReference>
<dbReference type="GO" id="GO:0000400">
    <property type="term" value="F:four-way junction DNA binding"/>
    <property type="evidence" value="ECO:0007669"/>
    <property type="project" value="TreeGrafter"/>
</dbReference>
<feature type="domain" description="Helicase ATP-binding" evidence="9">
    <location>
        <begin position="107"/>
        <end position="275"/>
    </location>
</feature>
<organism evidence="11 12">
    <name type="scientific">Macrostomum lignano</name>
    <dbReference type="NCBI Taxonomy" id="282301"/>
    <lineage>
        <taxon>Eukaryota</taxon>
        <taxon>Metazoa</taxon>
        <taxon>Spiralia</taxon>
        <taxon>Lophotrochozoa</taxon>
        <taxon>Platyhelminthes</taxon>
        <taxon>Rhabditophora</taxon>
        <taxon>Macrostomorpha</taxon>
        <taxon>Macrostomida</taxon>
        <taxon>Macrostomidae</taxon>
        <taxon>Macrostomum</taxon>
    </lineage>
</organism>